<keyword evidence="7" id="KW-1185">Reference proteome</keyword>
<dbReference type="GO" id="GO:0031201">
    <property type="term" value="C:SNARE complex"/>
    <property type="evidence" value="ECO:0007669"/>
    <property type="project" value="TreeGrafter"/>
</dbReference>
<dbReference type="GO" id="GO:0005886">
    <property type="term" value="C:plasma membrane"/>
    <property type="evidence" value="ECO:0007669"/>
    <property type="project" value="TreeGrafter"/>
</dbReference>
<dbReference type="OrthoDB" id="10009801at2759"/>
<dbReference type="GO" id="GO:0098793">
    <property type="term" value="C:presynapse"/>
    <property type="evidence" value="ECO:0007669"/>
    <property type="project" value="GOC"/>
</dbReference>
<sequence>MDPPVHSWPCSYYVNGDKRWVSGRLTLTPSAVRFGPSSGGDGGSVLLLPLSRVTHINTESSCFIFSAVTLQERDAHKHWFSSLKPSAGAVFHVLQHFWRETLALHTHSTHAPLSRGQRLISMVTDAQHTLSHTGRALSQQGEQFHHMIHQLDKMESDLGVADKLLSELESPAWWPFGKFPWNRKCQAVPGKADAKAPPPEASSRSSKEVLSVPVVFYRGGDINTADVNSGALVLLVSALEVRDASGRLVHRFHKQEVDEIRVHGVCDISVRQRHIGKPDVCFRLLSAKMGEVLCVLEVQYKKKVEFARDYSGFQATPSDDVTPGSVAFWGAGASSDSDVPVQLPAGDLTPVQLHVQQNTVSQEEAQELKQMLLQLKSLALETDSELQRQDEALDVLMSSITNLSTDVLLHDSVSPPTGREMDQ</sequence>
<comment type="caution">
    <text evidence="6">The sequence shown here is derived from an EMBL/GenBank/DDBJ whole genome shotgun (WGS) entry which is preliminary data.</text>
</comment>
<dbReference type="GO" id="GO:0031629">
    <property type="term" value="P:synaptic vesicle fusion to presynaptic active zone membrane"/>
    <property type="evidence" value="ECO:0007669"/>
    <property type="project" value="TreeGrafter"/>
</dbReference>
<organism evidence="6 7">
    <name type="scientific">Hemibagrus wyckioides</name>
    <dbReference type="NCBI Taxonomy" id="337641"/>
    <lineage>
        <taxon>Eukaryota</taxon>
        <taxon>Metazoa</taxon>
        <taxon>Chordata</taxon>
        <taxon>Craniata</taxon>
        <taxon>Vertebrata</taxon>
        <taxon>Euteleostomi</taxon>
        <taxon>Actinopterygii</taxon>
        <taxon>Neopterygii</taxon>
        <taxon>Teleostei</taxon>
        <taxon>Ostariophysi</taxon>
        <taxon>Siluriformes</taxon>
        <taxon>Bagridae</taxon>
        <taxon>Hemibagrus</taxon>
    </lineage>
</organism>
<keyword evidence="2" id="KW-0175">Coiled coil</keyword>
<evidence type="ECO:0000256" key="1">
    <source>
        <dbReference type="ARBA" id="ARBA00022737"/>
    </source>
</evidence>
<reference evidence="6 7" key="1">
    <citation type="submission" date="2021-06" db="EMBL/GenBank/DDBJ databases">
        <title>Chromosome-level genome assembly of the red-tail catfish (Hemibagrus wyckioides).</title>
        <authorList>
            <person name="Shao F."/>
        </authorList>
    </citation>
    <scope>NUCLEOTIDE SEQUENCE [LARGE SCALE GENOMIC DNA]</scope>
    <source>
        <strain evidence="6">EC202008001</strain>
        <tissue evidence="6">Blood</tissue>
    </source>
</reference>
<evidence type="ECO:0000313" key="7">
    <source>
        <dbReference type="Proteomes" id="UP000824219"/>
    </source>
</evidence>
<evidence type="ECO:0000256" key="5">
    <source>
        <dbReference type="ARBA" id="ARBA00032027"/>
    </source>
</evidence>
<dbReference type="PANTHER" id="PTHR19305">
    <property type="entry name" value="SYNAPTOSOMAL ASSOCIATED PROTEIN"/>
    <property type="match status" value="1"/>
</dbReference>
<name>A0A9D3SPF1_9TELE</name>
<dbReference type="AlphaFoldDB" id="A0A9D3SPF1"/>
<dbReference type="PANTHER" id="PTHR19305:SF1">
    <property type="entry name" value="SYNAPTOSOMAL-ASSOCIATED PROTEIN 47"/>
    <property type="match status" value="1"/>
</dbReference>
<proteinExistence type="inferred from homology"/>
<dbReference type="EMBL" id="JAHKSW010000007">
    <property type="protein sequence ID" value="KAG7330680.1"/>
    <property type="molecule type" value="Genomic_DNA"/>
</dbReference>
<gene>
    <name evidence="6" type="ORF">KOW79_006902</name>
</gene>
<evidence type="ECO:0000313" key="6">
    <source>
        <dbReference type="EMBL" id="KAG7330680.1"/>
    </source>
</evidence>
<dbReference type="SUPFAM" id="SSF58038">
    <property type="entry name" value="SNARE fusion complex"/>
    <property type="match status" value="1"/>
</dbReference>
<dbReference type="GO" id="GO:0005484">
    <property type="term" value="F:SNAP receptor activity"/>
    <property type="evidence" value="ECO:0007669"/>
    <property type="project" value="TreeGrafter"/>
</dbReference>
<dbReference type="Proteomes" id="UP000824219">
    <property type="component" value="Linkage Group LG07"/>
</dbReference>
<protein>
    <recommendedName>
        <fullName evidence="4">Synaptosomal-associated protein 47</fullName>
    </recommendedName>
    <alternativeName>
        <fullName evidence="5">Synaptosomal-associated 47 kDa protein</fullName>
    </alternativeName>
</protein>
<evidence type="ECO:0000256" key="4">
    <source>
        <dbReference type="ARBA" id="ARBA00024443"/>
    </source>
</evidence>
<dbReference type="Gene3D" id="2.30.29.30">
    <property type="entry name" value="Pleckstrin-homology domain (PH domain)/Phosphotyrosine-binding domain (PTB)"/>
    <property type="match status" value="1"/>
</dbReference>
<keyword evidence="1" id="KW-0677">Repeat</keyword>
<accession>A0A9D3SPF1</accession>
<dbReference type="InterPro" id="IPR011993">
    <property type="entry name" value="PH-like_dom_sf"/>
</dbReference>
<dbReference type="GO" id="GO:0019905">
    <property type="term" value="F:syntaxin binding"/>
    <property type="evidence" value="ECO:0007669"/>
    <property type="project" value="TreeGrafter"/>
</dbReference>
<evidence type="ECO:0000256" key="2">
    <source>
        <dbReference type="ARBA" id="ARBA00023054"/>
    </source>
</evidence>
<dbReference type="FunFam" id="2.30.29.30:FF:000269">
    <property type="entry name" value="Synaptosomal-associated protein 47"/>
    <property type="match status" value="1"/>
</dbReference>
<dbReference type="Gene3D" id="1.20.5.110">
    <property type="match status" value="1"/>
</dbReference>
<dbReference type="GO" id="GO:0016082">
    <property type="term" value="P:synaptic vesicle priming"/>
    <property type="evidence" value="ECO:0007669"/>
    <property type="project" value="TreeGrafter"/>
</dbReference>
<comment type="similarity">
    <text evidence="3">Belongs to the SVAP1 family.</text>
</comment>
<evidence type="ECO:0000256" key="3">
    <source>
        <dbReference type="ARBA" id="ARBA00024354"/>
    </source>
</evidence>